<organism evidence="8 9">
    <name type="scientific">Mesorhizobium cantuariense</name>
    <dbReference type="NCBI Taxonomy" id="1300275"/>
    <lineage>
        <taxon>Bacteria</taxon>
        <taxon>Pseudomonadati</taxon>
        <taxon>Pseudomonadota</taxon>
        <taxon>Alphaproteobacteria</taxon>
        <taxon>Hyphomicrobiales</taxon>
        <taxon>Phyllobacteriaceae</taxon>
        <taxon>Mesorhizobium</taxon>
    </lineage>
</organism>
<feature type="transmembrane region" description="Helical" evidence="6">
    <location>
        <begin position="325"/>
        <end position="345"/>
    </location>
</feature>
<feature type="transmembrane region" description="Helical" evidence="6">
    <location>
        <begin position="110"/>
        <end position="127"/>
    </location>
</feature>
<comment type="subcellular location">
    <subcellularLocation>
        <location evidence="1 6">Cell membrane</location>
        <topology evidence="1 6">Multi-pass membrane protein</topology>
    </subcellularLocation>
</comment>
<reference evidence="9" key="1">
    <citation type="journal article" date="2019" name="Int. J. Syst. Evol. Microbiol.">
        <title>The Global Catalogue of Microorganisms (GCM) 10K type strain sequencing project: providing services to taxonomists for standard genome sequencing and annotation.</title>
        <authorList>
            <consortium name="The Broad Institute Genomics Platform"/>
            <consortium name="The Broad Institute Genome Sequencing Center for Infectious Disease"/>
            <person name="Wu L."/>
            <person name="Ma J."/>
        </authorList>
    </citation>
    <scope>NUCLEOTIDE SEQUENCE [LARGE SCALE GENOMIC DNA]</scope>
    <source>
        <strain evidence="9">ICMP 19515</strain>
    </source>
</reference>
<dbReference type="InterPro" id="IPR035906">
    <property type="entry name" value="MetI-like_sf"/>
</dbReference>
<evidence type="ECO:0000256" key="2">
    <source>
        <dbReference type="ARBA" id="ARBA00022448"/>
    </source>
</evidence>
<evidence type="ECO:0000259" key="7">
    <source>
        <dbReference type="PROSITE" id="PS50928"/>
    </source>
</evidence>
<proteinExistence type="inferred from homology"/>
<dbReference type="InterPro" id="IPR051204">
    <property type="entry name" value="ABC_transp_perm/SBD"/>
</dbReference>
<sequence length="387" mass="39914">MTLRFDKLGVVIAAISAYAAFAAPFATFRANRIVPGQARSILEALPAATGTLLLAIIVAAALIALFRTPLALRLAASVVTLAALALLIGVAGTFLTPAGNTFARVSPASGFWILIFAFTLLLADVLTRLNLSPLARVGVLVVAALTIGLLLISGSWNDLSILKEYANRADSFWAEGSKHVTLALGSLLAAVVVGLPLGILCHRIERLRAGVLNVLNIIQTIPSIALFGLLIAPLGWVATHVPGAAALGIRGIGTAPAFVALFLYSLLPVVANTVVGLAGVPRAANDAARGMGMTERQRLFGVEFPLAFPVILTGIRIVLVQNIGLATIAALIGGGGFGVFVFQGVGQTAMDLVLLGAVPTVALAFAAAIILDAVIEMTATKRRVETA</sequence>
<dbReference type="CDD" id="cd06261">
    <property type="entry name" value="TM_PBP2"/>
    <property type="match status" value="1"/>
</dbReference>
<dbReference type="InterPro" id="IPR000515">
    <property type="entry name" value="MetI-like"/>
</dbReference>
<protein>
    <submittedName>
        <fullName evidence="8">ABC transporter permease</fullName>
    </submittedName>
</protein>
<comment type="caution">
    <text evidence="8">The sequence shown here is derived from an EMBL/GenBank/DDBJ whole genome shotgun (WGS) entry which is preliminary data.</text>
</comment>
<dbReference type="Proteomes" id="UP001595648">
    <property type="component" value="Unassembled WGS sequence"/>
</dbReference>
<feature type="transmembrane region" description="Helical" evidence="6">
    <location>
        <begin position="214"/>
        <end position="237"/>
    </location>
</feature>
<dbReference type="PANTHER" id="PTHR30177:SF30">
    <property type="entry name" value="GLYCINE BETAINE UPTAKE SYSTEM PERMEASE PROTEIN YEHY"/>
    <property type="match status" value="1"/>
</dbReference>
<feature type="transmembrane region" description="Helical" evidence="6">
    <location>
        <begin position="46"/>
        <end position="66"/>
    </location>
</feature>
<dbReference type="Pfam" id="PF00528">
    <property type="entry name" value="BPD_transp_1"/>
    <property type="match status" value="1"/>
</dbReference>
<evidence type="ECO:0000313" key="8">
    <source>
        <dbReference type="EMBL" id="MFC3322695.1"/>
    </source>
</evidence>
<dbReference type="PANTHER" id="PTHR30177">
    <property type="entry name" value="GLYCINE BETAINE/L-PROLINE TRANSPORT SYSTEM PERMEASE PROTEIN PROW"/>
    <property type="match status" value="1"/>
</dbReference>
<dbReference type="PROSITE" id="PS50928">
    <property type="entry name" value="ABC_TM1"/>
    <property type="match status" value="1"/>
</dbReference>
<feature type="transmembrane region" description="Helical" evidence="6">
    <location>
        <begin position="299"/>
        <end position="319"/>
    </location>
</feature>
<feature type="transmembrane region" description="Helical" evidence="6">
    <location>
        <begin position="257"/>
        <end position="278"/>
    </location>
</feature>
<name>A0ABV7MLE3_9HYPH</name>
<dbReference type="RefSeq" id="WP_378979242.1">
    <property type="nucleotide sequence ID" value="NZ_JBHRVD010000001.1"/>
</dbReference>
<feature type="transmembrane region" description="Helical" evidence="6">
    <location>
        <begin position="78"/>
        <end position="98"/>
    </location>
</feature>
<evidence type="ECO:0000313" key="9">
    <source>
        <dbReference type="Proteomes" id="UP001595648"/>
    </source>
</evidence>
<evidence type="ECO:0000256" key="5">
    <source>
        <dbReference type="ARBA" id="ARBA00023136"/>
    </source>
</evidence>
<evidence type="ECO:0000256" key="1">
    <source>
        <dbReference type="ARBA" id="ARBA00004651"/>
    </source>
</evidence>
<feature type="transmembrane region" description="Helical" evidence="6">
    <location>
        <begin position="134"/>
        <end position="156"/>
    </location>
</feature>
<dbReference type="SUPFAM" id="SSF161098">
    <property type="entry name" value="MetI-like"/>
    <property type="match status" value="1"/>
</dbReference>
<gene>
    <name evidence="8" type="ORF">ACFOJ9_13005</name>
</gene>
<dbReference type="Gene3D" id="1.10.3720.10">
    <property type="entry name" value="MetI-like"/>
    <property type="match status" value="1"/>
</dbReference>
<keyword evidence="2 6" id="KW-0813">Transport</keyword>
<accession>A0ABV7MLE3</accession>
<comment type="similarity">
    <text evidence="6">Belongs to the binding-protein-dependent transport system permease family.</text>
</comment>
<keyword evidence="9" id="KW-1185">Reference proteome</keyword>
<feature type="transmembrane region" description="Helical" evidence="6">
    <location>
        <begin position="352"/>
        <end position="375"/>
    </location>
</feature>
<evidence type="ECO:0000256" key="6">
    <source>
        <dbReference type="RuleBase" id="RU363032"/>
    </source>
</evidence>
<evidence type="ECO:0000256" key="3">
    <source>
        <dbReference type="ARBA" id="ARBA00022692"/>
    </source>
</evidence>
<dbReference type="EMBL" id="JBHRVD010000001">
    <property type="protein sequence ID" value="MFC3322695.1"/>
    <property type="molecule type" value="Genomic_DNA"/>
</dbReference>
<keyword evidence="5 6" id="KW-0472">Membrane</keyword>
<keyword evidence="3 6" id="KW-0812">Transmembrane</keyword>
<evidence type="ECO:0000256" key="4">
    <source>
        <dbReference type="ARBA" id="ARBA00022989"/>
    </source>
</evidence>
<feature type="transmembrane region" description="Helical" evidence="6">
    <location>
        <begin position="180"/>
        <end position="202"/>
    </location>
</feature>
<keyword evidence="4 6" id="KW-1133">Transmembrane helix</keyword>
<feature type="domain" description="ABC transmembrane type-1" evidence="7">
    <location>
        <begin position="176"/>
        <end position="371"/>
    </location>
</feature>